<sequence>MIKNYIRAAWRNLLKSKVFAVTNIIGLSMGMAVTILIAVWIWNEWSYNKQISNYKSIARVMQHKTNKGMIQTGMTTPYPLGEALRQEYGSLFKEVAVGTAIFGHSVKTGDKQLNLDGGFFEPGLGRLLGLKMIDGVQNGLDDINSIMLAASAARSFFGTTAAVGKTITLDNDLVVKVTGVYEDLSKNSDFGDLLFMAPWKLFLRQTDWIRTAEDPWRPNAFITYVQLNSGQDARQVSGVIKDVRLKHVNERLALQKPELFLQPMEQWYLYDTFKNGVNTGGRIQYVWMFGIIGVFVLLLACINFMNLSTARSIKRAREVGIRKTIGSRRGQLIVQFFCESLLYAVLAFAVSLVLVSLAMPLFNTVAGKEMPSVWKEPLFWTGAVFFCLFTGLLAGIYPALYLSSFRPVKVLKGTFKAGRFSGMQRQVLVVVQFAISIVLIIGTIVVFNQIRFTKDRPIGYNRNGLVVMDVNTNGVHDHFNVIRKQLQEQGSILSIAETNGSVSGDFSTTTGIDWPGKEEGTSAEFPFVGVSHDFGATINWQVVAGRDFSRDFPSDSTGVILNEAAVKYMGLKQPVGTIIYADKTPITIVGVVKNIVMESPYASERPALFYFDKNVSGFLMVRVNPAVSAAAAIKQLQEMYKTYAPDQPFHYEFVDDAFNKKFGDEERLGILGGGFALLAIFISCLGLFGMASFMAEQRVKEIGVRKVLGASVLGLWKLLSQDFMRLILLALLIAIPAGWYCMHTWLQHYSYRVAISWPVFVMAASGAILIALITVSFQAIKAAMANPVRSLRSE</sequence>
<protein>
    <submittedName>
        <fullName evidence="9">ABC transporter permease</fullName>
    </submittedName>
</protein>
<reference evidence="9 10" key="1">
    <citation type="submission" date="2021-11" db="EMBL/GenBank/DDBJ databases">
        <title>Genomic of Niabella pedocola.</title>
        <authorList>
            <person name="Wu T."/>
        </authorList>
    </citation>
    <scope>NUCLEOTIDE SEQUENCE [LARGE SCALE GENOMIC DNA]</scope>
    <source>
        <strain evidence="9 10">JCM 31011</strain>
    </source>
</reference>
<dbReference type="PANTHER" id="PTHR30572:SF18">
    <property type="entry name" value="ABC-TYPE MACROLIDE FAMILY EXPORT SYSTEM PERMEASE COMPONENT 2"/>
    <property type="match status" value="1"/>
</dbReference>
<feature type="transmembrane region" description="Helical" evidence="6">
    <location>
        <begin position="378"/>
        <end position="402"/>
    </location>
</feature>
<feature type="domain" description="MacB-like periplasmic core" evidence="8">
    <location>
        <begin position="434"/>
        <end position="638"/>
    </location>
</feature>
<accession>A0ABS8PJR6</accession>
<evidence type="ECO:0000256" key="3">
    <source>
        <dbReference type="ARBA" id="ARBA00022692"/>
    </source>
</evidence>
<feature type="transmembrane region" description="Helical" evidence="6">
    <location>
        <begin position="757"/>
        <end position="780"/>
    </location>
</feature>
<feature type="transmembrane region" description="Helical" evidence="6">
    <location>
        <begin position="332"/>
        <end position="358"/>
    </location>
</feature>
<organism evidence="9 10">
    <name type="scientific">Niabella pedocola</name>
    <dbReference type="NCBI Taxonomy" id="1752077"/>
    <lineage>
        <taxon>Bacteria</taxon>
        <taxon>Pseudomonadati</taxon>
        <taxon>Bacteroidota</taxon>
        <taxon>Chitinophagia</taxon>
        <taxon>Chitinophagales</taxon>
        <taxon>Chitinophagaceae</taxon>
        <taxon>Niabella</taxon>
    </lineage>
</organism>
<evidence type="ECO:0000256" key="2">
    <source>
        <dbReference type="ARBA" id="ARBA00022475"/>
    </source>
</evidence>
<evidence type="ECO:0000256" key="5">
    <source>
        <dbReference type="ARBA" id="ARBA00023136"/>
    </source>
</evidence>
<evidence type="ECO:0000256" key="6">
    <source>
        <dbReference type="SAM" id="Phobius"/>
    </source>
</evidence>
<dbReference type="InterPro" id="IPR050250">
    <property type="entry name" value="Macrolide_Exporter_MacB"/>
</dbReference>
<feature type="domain" description="MacB-like periplasmic core" evidence="8">
    <location>
        <begin position="22"/>
        <end position="241"/>
    </location>
</feature>
<dbReference type="InterPro" id="IPR025857">
    <property type="entry name" value="MacB_PCD"/>
</dbReference>
<feature type="domain" description="ABC3 transporter permease C-terminal" evidence="7">
    <location>
        <begin position="291"/>
        <end position="404"/>
    </location>
</feature>
<dbReference type="Proteomes" id="UP001199816">
    <property type="component" value="Unassembled WGS sequence"/>
</dbReference>
<keyword evidence="4 6" id="KW-1133">Transmembrane helix</keyword>
<dbReference type="PANTHER" id="PTHR30572">
    <property type="entry name" value="MEMBRANE COMPONENT OF TRANSPORTER-RELATED"/>
    <property type="match status" value="1"/>
</dbReference>
<keyword evidence="3 6" id="KW-0812">Transmembrane</keyword>
<keyword evidence="10" id="KW-1185">Reference proteome</keyword>
<evidence type="ECO:0000259" key="8">
    <source>
        <dbReference type="Pfam" id="PF12704"/>
    </source>
</evidence>
<dbReference type="InterPro" id="IPR003838">
    <property type="entry name" value="ABC3_permease_C"/>
</dbReference>
<keyword evidence="2" id="KW-1003">Cell membrane</keyword>
<feature type="transmembrane region" description="Helical" evidence="6">
    <location>
        <begin position="726"/>
        <end position="745"/>
    </location>
</feature>
<evidence type="ECO:0000313" key="10">
    <source>
        <dbReference type="Proteomes" id="UP001199816"/>
    </source>
</evidence>
<gene>
    <name evidence="9" type="ORF">LQ567_01075</name>
</gene>
<dbReference type="Pfam" id="PF02687">
    <property type="entry name" value="FtsX"/>
    <property type="match status" value="2"/>
</dbReference>
<feature type="domain" description="ABC3 transporter permease C-terminal" evidence="7">
    <location>
        <begin position="675"/>
        <end position="786"/>
    </location>
</feature>
<dbReference type="RefSeq" id="WP_231002241.1">
    <property type="nucleotide sequence ID" value="NZ_JAJNEC010000002.1"/>
</dbReference>
<evidence type="ECO:0000256" key="1">
    <source>
        <dbReference type="ARBA" id="ARBA00004651"/>
    </source>
</evidence>
<dbReference type="EMBL" id="JAJNEC010000002">
    <property type="protein sequence ID" value="MCD2421335.1"/>
    <property type="molecule type" value="Genomic_DNA"/>
</dbReference>
<comment type="subcellular location">
    <subcellularLocation>
        <location evidence="1">Cell membrane</location>
        <topology evidence="1">Multi-pass membrane protein</topology>
    </subcellularLocation>
</comment>
<evidence type="ECO:0000259" key="7">
    <source>
        <dbReference type="Pfam" id="PF02687"/>
    </source>
</evidence>
<proteinExistence type="predicted"/>
<evidence type="ECO:0000256" key="4">
    <source>
        <dbReference type="ARBA" id="ARBA00022989"/>
    </source>
</evidence>
<feature type="transmembrane region" description="Helical" evidence="6">
    <location>
        <begin position="668"/>
        <end position="695"/>
    </location>
</feature>
<feature type="transmembrane region" description="Helical" evidence="6">
    <location>
        <begin position="20"/>
        <end position="42"/>
    </location>
</feature>
<evidence type="ECO:0000313" key="9">
    <source>
        <dbReference type="EMBL" id="MCD2421335.1"/>
    </source>
</evidence>
<feature type="transmembrane region" description="Helical" evidence="6">
    <location>
        <begin position="285"/>
        <end position="307"/>
    </location>
</feature>
<dbReference type="Pfam" id="PF12704">
    <property type="entry name" value="MacB_PCD"/>
    <property type="match status" value="2"/>
</dbReference>
<name>A0ABS8PJR6_9BACT</name>
<keyword evidence="5 6" id="KW-0472">Membrane</keyword>
<feature type="transmembrane region" description="Helical" evidence="6">
    <location>
        <begin position="427"/>
        <end position="447"/>
    </location>
</feature>
<comment type="caution">
    <text evidence="9">The sequence shown here is derived from an EMBL/GenBank/DDBJ whole genome shotgun (WGS) entry which is preliminary data.</text>
</comment>